<proteinExistence type="predicted"/>
<dbReference type="AlphaFoldDB" id="A0A0F9I294"/>
<sequence>MIKGLGGMVWKIRNWQGGNPILQAEQCEKYGLDWISLKIIDGINRKWEGSIGRQNADLMQATVEELVKNDITVIAP</sequence>
<name>A0A0F9I294_9ZZZZ</name>
<organism evidence="1">
    <name type="scientific">marine sediment metagenome</name>
    <dbReference type="NCBI Taxonomy" id="412755"/>
    <lineage>
        <taxon>unclassified sequences</taxon>
        <taxon>metagenomes</taxon>
        <taxon>ecological metagenomes</taxon>
    </lineage>
</organism>
<evidence type="ECO:0000313" key="1">
    <source>
        <dbReference type="EMBL" id="KKL87930.1"/>
    </source>
</evidence>
<dbReference type="EMBL" id="LAZR01020705">
    <property type="protein sequence ID" value="KKL87930.1"/>
    <property type="molecule type" value="Genomic_DNA"/>
</dbReference>
<accession>A0A0F9I294</accession>
<comment type="caution">
    <text evidence="1">The sequence shown here is derived from an EMBL/GenBank/DDBJ whole genome shotgun (WGS) entry which is preliminary data.</text>
</comment>
<gene>
    <name evidence="1" type="ORF">LCGC14_1929800</name>
</gene>
<protein>
    <submittedName>
        <fullName evidence="1">Uncharacterized protein</fullName>
    </submittedName>
</protein>
<reference evidence="1" key="1">
    <citation type="journal article" date="2015" name="Nature">
        <title>Complex archaea that bridge the gap between prokaryotes and eukaryotes.</title>
        <authorList>
            <person name="Spang A."/>
            <person name="Saw J.H."/>
            <person name="Jorgensen S.L."/>
            <person name="Zaremba-Niedzwiedzka K."/>
            <person name="Martijn J."/>
            <person name="Lind A.E."/>
            <person name="van Eijk R."/>
            <person name="Schleper C."/>
            <person name="Guy L."/>
            <person name="Ettema T.J."/>
        </authorList>
    </citation>
    <scope>NUCLEOTIDE SEQUENCE</scope>
</reference>